<evidence type="ECO:0000256" key="4">
    <source>
        <dbReference type="RuleBase" id="RU369096"/>
    </source>
</evidence>
<dbReference type="Proteomes" id="UP000092555">
    <property type="component" value="Unassembled WGS sequence"/>
</dbReference>
<feature type="region of interest" description="Disordered" evidence="5">
    <location>
        <begin position="15"/>
        <end position="39"/>
    </location>
</feature>
<dbReference type="Pfam" id="PF12656">
    <property type="entry name" value="G-patch_2"/>
    <property type="match status" value="1"/>
</dbReference>
<dbReference type="OrthoDB" id="5577072at2759"/>
<evidence type="ECO:0000313" key="8">
    <source>
        <dbReference type="Proteomes" id="UP000092555"/>
    </source>
</evidence>
<dbReference type="InterPro" id="IPR026822">
    <property type="entry name" value="Spp2/MOS2_G-patch"/>
</dbReference>
<dbReference type="InterPro" id="IPR045166">
    <property type="entry name" value="Spp2-like"/>
</dbReference>
<dbReference type="GO" id="GO:0005681">
    <property type="term" value="C:spliceosomal complex"/>
    <property type="evidence" value="ECO:0007669"/>
    <property type="project" value="UniProtKB-UniRule"/>
</dbReference>
<name>A0A1A0H5U0_9ASCO</name>
<organism evidence="7 8">
    <name type="scientific">Metschnikowia bicuspidata var. bicuspidata NRRL YB-4993</name>
    <dbReference type="NCBI Taxonomy" id="869754"/>
    <lineage>
        <taxon>Eukaryota</taxon>
        <taxon>Fungi</taxon>
        <taxon>Dikarya</taxon>
        <taxon>Ascomycota</taxon>
        <taxon>Saccharomycotina</taxon>
        <taxon>Pichiomycetes</taxon>
        <taxon>Metschnikowiaceae</taxon>
        <taxon>Metschnikowia</taxon>
    </lineage>
</organism>
<comment type="caution">
    <text evidence="7">The sequence shown here is derived from an EMBL/GenBank/DDBJ whole genome shotgun (WGS) entry which is preliminary data.</text>
</comment>
<dbReference type="STRING" id="869754.A0A1A0H5U0"/>
<comment type="function">
    <text evidence="4">Involved in spliceosome maturation and the first step of pre-mRNA splicing.</text>
</comment>
<dbReference type="PANTHER" id="PTHR15818">
    <property type="entry name" value="G PATCH AND KOW-CONTAINING"/>
    <property type="match status" value="1"/>
</dbReference>
<keyword evidence="8" id="KW-1185">Reference proteome</keyword>
<accession>A0A1A0H5U0</accession>
<dbReference type="GO" id="GO:0000398">
    <property type="term" value="P:mRNA splicing, via spliceosome"/>
    <property type="evidence" value="ECO:0007669"/>
    <property type="project" value="UniProtKB-UniRule"/>
</dbReference>
<keyword evidence="4" id="KW-0508">mRNA splicing</keyword>
<proteinExistence type="inferred from homology"/>
<evidence type="ECO:0000256" key="3">
    <source>
        <dbReference type="ARBA" id="ARBA00023242"/>
    </source>
</evidence>
<feature type="domain" description="Spp2/MOS2 G-patch" evidence="6">
    <location>
        <begin position="136"/>
        <end position="190"/>
    </location>
</feature>
<sequence length="213" mass="23064">MSGFSFSLKTNKVTKDKKVKPGLTRRTVPKKNALFHDEDATTDKKTSIDAFDSSKGAMLGSTAVSETPVLIIEPVNRTHRLRRPSISAYTGDDSENADTSKLLAEEKARISLLKGELYQETSSKVIASHSEDGDAEAAPEDYEAVPVDQFGAALLRGMGWSGEPEPNNQAGQDVSHRKQGAVLGIGAKSIDKDLEAELLSKKNLGVPLIKRER</sequence>
<keyword evidence="4" id="KW-0747">Spliceosome</keyword>
<dbReference type="GeneID" id="30030921"/>
<gene>
    <name evidence="7" type="ORF">METBIDRAFT_45677</name>
</gene>
<comment type="similarity">
    <text evidence="2 4">Belongs to the SPP2 family.</text>
</comment>
<reference evidence="7 8" key="1">
    <citation type="submission" date="2016-05" db="EMBL/GenBank/DDBJ databases">
        <title>Comparative genomics of biotechnologically important yeasts.</title>
        <authorList>
            <consortium name="DOE Joint Genome Institute"/>
            <person name="Riley R."/>
            <person name="Haridas S."/>
            <person name="Wolfe K.H."/>
            <person name="Lopes M.R."/>
            <person name="Hittinger C.T."/>
            <person name="Goker M."/>
            <person name="Salamov A."/>
            <person name="Wisecaver J."/>
            <person name="Long T.M."/>
            <person name="Aerts A.L."/>
            <person name="Barry K."/>
            <person name="Choi C."/>
            <person name="Clum A."/>
            <person name="Coughlan A.Y."/>
            <person name="Deshpande S."/>
            <person name="Douglass A.P."/>
            <person name="Hanson S.J."/>
            <person name="Klenk H.-P."/>
            <person name="LaButti K."/>
            <person name="Lapidus A."/>
            <person name="Lindquist E."/>
            <person name="Lipzen A."/>
            <person name="Meier-kolthoff J.P."/>
            <person name="Ohm R.A."/>
            <person name="Otillar R.P."/>
            <person name="Pangilinan J."/>
            <person name="Peng Y."/>
            <person name="Rokas A."/>
            <person name="Rosa C.A."/>
            <person name="Scheuner C."/>
            <person name="Sibirny A.A."/>
            <person name="Slot J.C."/>
            <person name="Stielow J.B."/>
            <person name="Sun H."/>
            <person name="Kurtzman C.P."/>
            <person name="Blackwell M."/>
            <person name="Grigoriev I.V."/>
            <person name="Jeffries T.W."/>
        </authorList>
    </citation>
    <scope>NUCLEOTIDE SEQUENCE [LARGE SCALE GENOMIC DNA]</scope>
    <source>
        <strain evidence="7 8">NRRL YB-4993</strain>
    </source>
</reference>
<evidence type="ECO:0000259" key="6">
    <source>
        <dbReference type="Pfam" id="PF12656"/>
    </source>
</evidence>
<evidence type="ECO:0000313" key="7">
    <source>
        <dbReference type="EMBL" id="OBA19454.1"/>
    </source>
</evidence>
<protein>
    <recommendedName>
        <fullName evidence="4">Pre-mRNA-splicing factor</fullName>
    </recommendedName>
</protein>
<dbReference type="AlphaFoldDB" id="A0A1A0H5U0"/>
<keyword evidence="4" id="KW-0507">mRNA processing</keyword>
<dbReference type="PANTHER" id="PTHR15818:SF2">
    <property type="entry name" value="G-PATCH DOMAIN AND KOW MOTIFS-CONTAINING PROTEIN"/>
    <property type="match status" value="1"/>
</dbReference>
<dbReference type="EMBL" id="LXTC01000006">
    <property type="protein sequence ID" value="OBA19454.1"/>
    <property type="molecule type" value="Genomic_DNA"/>
</dbReference>
<comment type="subcellular location">
    <subcellularLocation>
        <location evidence="1 4">Nucleus</location>
    </subcellularLocation>
</comment>
<keyword evidence="3 4" id="KW-0539">Nucleus</keyword>
<evidence type="ECO:0000256" key="5">
    <source>
        <dbReference type="SAM" id="MobiDB-lite"/>
    </source>
</evidence>
<dbReference type="RefSeq" id="XP_018709982.1">
    <property type="nucleotide sequence ID" value="XM_018857945.1"/>
</dbReference>
<evidence type="ECO:0000256" key="1">
    <source>
        <dbReference type="ARBA" id="ARBA00004123"/>
    </source>
</evidence>
<evidence type="ECO:0000256" key="2">
    <source>
        <dbReference type="ARBA" id="ARBA00008576"/>
    </source>
</evidence>